<dbReference type="InterPro" id="IPR023198">
    <property type="entry name" value="PGP-like_dom2"/>
</dbReference>
<dbReference type="GO" id="GO:0006281">
    <property type="term" value="P:DNA repair"/>
    <property type="evidence" value="ECO:0007669"/>
    <property type="project" value="TreeGrafter"/>
</dbReference>
<evidence type="ECO:0000313" key="2">
    <source>
        <dbReference type="Proteomes" id="UP000712157"/>
    </source>
</evidence>
<dbReference type="PANTHER" id="PTHR43434:SF1">
    <property type="entry name" value="PHOSPHOGLYCOLATE PHOSPHATASE"/>
    <property type="match status" value="1"/>
</dbReference>
<dbReference type="SFLD" id="SFLDS00003">
    <property type="entry name" value="Haloacid_Dehalogenase"/>
    <property type="match status" value="1"/>
</dbReference>
<dbReference type="InterPro" id="IPR023214">
    <property type="entry name" value="HAD_sf"/>
</dbReference>
<keyword evidence="2" id="KW-1185">Reference proteome</keyword>
<dbReference type="PANTHER" id="PTHR43434">
    <property type="entry name" value="PHOSPHOGLYCOLATE PHOSPHATASE"/>
    <property type="match status" value="1"/>
</dbReference>
<accession>A0A949K226</accession>
<dbReference type="Proteomes" id="UP000712157">
    <property type="component" value="Unassembled WGS sequence"/>
</dbReference>
<dbReference type="GO" id="GO:0008967">
    <property type="term" value="F:phosphoglycolate phosphatase activity"/>
    <property type="evidence" value="ECO:0007669"/>
    <property type="project" value="TreeGrafter"/>
</dbReference>
<dbReference type="SFLD" id="SFLDG01129">
    <property type="entry name" value="C1.5:_HAD__Beta-PGM__Phosphata"/>
    <property type="match status" value="1"/>
</dbReference>
<sequence length="221" mass="25067">MIKMVGFDLDGTICDSLPMCMEAFMNAVIPYTDHELSEKEIVSTFGLNEAGMVKAVVKNDWEAALDRFYENYQNLHDMCITPFEGIRELIGFLKQNQIIVPLITGKGEKTCEITLTKLGLNHTFDDILYGSEKYRCKKENILYLLEKYAIEKEEFFYIGDTLQDAADCHSIGVTCLSAAWAELANPNLLKDYNPYTFESVAGLKKFLDIAVKQNKPHNPPL</sequence>
<proteinExistence type="predicted"/>
<dbReference type="EMBL" id="JAHQCW010000036">
    <property type="protein sequence ID" value="MBU9738536.1"/>
    <property type="molecule type" value="Genomic_DNA"/>
</dbReference>
<organism evidence="1 2">
    <name type="scientific">Diplocloster agilis</name>
    <dbReference type="NCBI Taxonomy" id="2850323"/>
    <lineage>
        <taxon>Bacteria</taxon>
        <taxon>Bacillati</taxon>
        <taxon>Bacillota</taxon>
        <taxon>Clostridia</taxon>
        <taxon>Lachnospirales</taxon>
        <taxon>Lachnospiraceae</taxon>
        <taxon>Diplocloster</taxon>
    </lineage>
</organism>
<dbReference type="InterPro" id="IPR041492">
    <property type="entry name" value="HAD_2"/>
</dbReference>
<comment type="caution">
    <text evidence="1">The sequence shown here is derived from an EMBL/GenBank/DDBJ whole genome shotgun (WGS) entry which is preliminary data.</text>
</comment>
<evidence type="ECO:0000313" key="1">
    <source>
        <dbReference type="EMBL" id="MBU9738536.1"/>
    </source>
</evidence>
<protein>
    <submittedName>
        <fullName evidence="1">HAD family hydrolase</fullName>
    </submittedName>
</protein>
<dbReference type="RefSeq" id="WP_238722680.1">
    <property type="nucleotide sequence ID" value="NZ_JAHQCW010000036.1"/>
</dbReference>
<dbReference type="AlphaFoldDB" id="A0A949K226"/>
<dbReference type="Gene3D" id="3.40.50.1000">
    <property type="entry name" value="HAD superfamily/HAD-like"/>
    <property type="match status" value="1"/>
</dbReference>
<dbReference type="SUPFAM" id="SSF56784">
    <property type="entry name" value="HAD-like"/>
    <property type="match status" value="1"/>
</dbReference>
<dbReference type="Pfam" id="PF13419">
    <property type="entry name" value="HAD_2"/>
    <property type="match status" value="1"/>
</dbReference>
<keyword evidence="1" id="KW-0378">Hydrolase</keyword>
<dbReference type="Gene3D" id="1.10.150.240">
    <property type="entry name" value="Putative phosphatase, domain 2"/>
    <property type="match status" value="1"/>
</dbReference>
<dbReference type="InterPro" id="IPR036412">
    <property type="entry name" value="HAD-like_sf"/>
</dbReference>
<dbReference type="InterPro" id="IPR050155">
    <property type="entry name" value="HAD-like_hydrolase_sf"/>
</dbReference>
<gene>
    <name evidence="1" type="ORF">KTH89_18500</name>
</gene>
<dbReference type="GO" id="GO:0005829">
    <property type="term" value="C:cytosol"/>
    <property type="evidence" value="ECO:0007669"/>
    <property type="project" value="TreeGrafter"/>
</dbReference>
<name>A0A949K226_9FIRM</name>
<reference evidence="1" key="1">
    <citation type="submission" date="2021-06" db="EMBL/GenBank/DDBJ databases">
        <title>Description of novel taxa of the family Lachnospiraceae.</title>
        <authorList>
            <person name="Chaplin A.V."/>
            <person name="Sokolova S.R."/>
            <person name="Pikina A.P."/>
            <person name="Korzhanova M."/>
            <person name="Belova V."/>
            <person name="Korostin D."/>
            <person name="Efimov B.A."/>
        </authorList>
    </citation>
    <scope>NUCLEOTIDE SEQUENCE</scope>
    <source>
        <strain evidence="1">ASD5720</strain>
    </source>
</reference>